<feature type="domain" description="Phosphoesterase HXTX" evidence="3">
    <location>
        <begin position="98"/>
        <end position="176"/>
    </location>
</feature>
<reference evidence="4 5" key="1">
    <citation type="journal article" date="2016" name="Nat. Commun.">
        <title>Thousands of microbial genomes shed light on interconnected biogeochemical processes in an aquifer system.</title>
        <authorList>
            <person name="Anantharaman K."/>
            <person name="Brown C.T."/>
            <person name="Hug L.A."/>
            <person name="Sharon I."/>
            <person name="Castelle C.J."/>
            <person name="Probst A.J."/>
            <person name="Thomas B.C."/>
            <person name="Singh A."/>
            <person name="Wilkins M.J."/>
            <person name="Karaoz U."/>
            <person name="Brodie E.L."/>
            <person name="Williams K.H."/>
            <person name="Hubbard S.S."/>
            <person name="Banfield J.F."/>
        </authorList>
    </citation>
    <scope>NUCLEOTIDE SEQUENCE [LARGE SCALE GENOMIC DNA]</scope>
</reference>
<evidence type="ECO:0000313" key="4">
    <source>
        <dbReference type="EMBL" id="OGZ18665.1"/>
    </source>
</evidence>
<feature type="domain" description="Phosphoesterase HXTX" evidence="3">
    <location>
        <begin position="11"/>
        <end position="92"/>
    </location>
</feature>
<accession>A0A1G2DYQ3</accession>
<feature type="short sequence motif" description="HXTX 1" evidence="2">
    <location>
        <begin position="40"/>
        <end position="43"/>
    </location>
</feature>
<dbReference type="SUPFAM" id="SSF55144">
    <property type="entry name" value="LigT-like"/>
    <property type="match status" value="1"/>
</dbReference>
<evidence type="ECO:0000259" key="3">
    <source>
        <dbReference type="Pfam" id="PF02834"/>
    </source>
</evidence>
<dbReference type="GO" id="GO:0008664">
    <property type="term" value="F:RNA 2',3'-cyclic 3'-phosphodiesterase activity"/>
    <property type="evidence" value="ECO:0007669"/>
    <property type="project" value="UniProtKB-EC"/>
</dbReference>
<name>A0A1G2DYQ3_9BACT</name>
<dbReference type="Pfam" id="PF02834">
    <property type="entry name" value="LigT_PEase"/>
    <property type="match status" value="2"/>
</dbReference>
<dbReference type="PANTHER" id="PTHR35561:SF1">
    <property type="entry name" value="RNA 2',3'-CYCLIC PHOSPHODIESTERASE"/>
    <property type="match status" value="1"/>
</dbReference>
<gene>
    <name evidence="4" type="ORF">A2Z68_01255</name>
</gene>
<comment type="function">
    <text evidence="2">Hydrolyzes RNA 2',3'-cyclic phosphodiester to an RNA 2'-phosphomonoester.</text>
</comment>
<proteinExistence type="inferred from homology"/>
<dbReference type="GO" id="GO:0016874">
    <property type="term" value="F:ligase activity"/>
    <property type="evidence" value="ECO:0007669"/>
    <property type="project" value="UniProtKB-KW"/>
</dbReference>
<dbReference type="InterPro" id="IPR014051">
    <property type="entry name" value="Phosphoesterase_HXTX"/>
</dbReference>
<feature type="active site" description="Proton acceptor" evidence="2">
    <location>
        <position position="127"/>
    </location>
</feature>
<evidence type="ECO:0000313" key="5">
    <source>
        <dbReference type="Proteomes" id="UP000176662"/>
    </source>
</evidence>
<keyword evidence="1 2" id="KW-0378">Hydrolase</keyword>
<dbReference type="AlphaFoldDB" id="A0A1G2DYQ3"/>
<dbReference type="EMBL" id="MHLX01000025">
    <property type="protein sequence ID" value="OGZ18665.1"/>
    <property type="molecule type" value="Genomic_DNA"/>
</dbReference>
<keyword evidence="4" id="KW-0436">Ligase</keyword>
<comment type="caution">
    <text evidence="4">The sequence shown here is derived from an EMBL/GenBank/DDBJ whole genome shotgun (WGS) entry which is preliminary data.</text>
</comment>
<dbReference type="PANTHER" id="PTHR35561">
    <property type="entry name" value="RNA 2',3'-CYCLIC PHOSPHODIESTERASE"/>
    <property type="match status" value="1"/>
</dbReference>
<comment type="catalytic activity">
    <reaction evidence="2">
        <text>a 3'-end 2',3'-cyclophospho-ribonucleotide-RNA + H2O = a 3'-end 2'-phospho-ribonucleotide-RNA + H(+)</text>
        <dbReference type="Rhea" id="RHEA:11828"/>
        <dbReference type="Rhea" id="RHEA-COMP:10464"/>
        <dbReference type="Rhea" id="RHEA-COMP:17353"/>
        <dbReference type="ChEBI" id="CHEBI:15377"/>
        <dbReference type="ChEBI" id="CHEBI:15378"/>
        <dbReference type="ChEBI" id="CHEBI:83064"/>
        <dbReference type="ChEBI" id="CHEBI:173113"/>
        <dbReference type="EC" id="3.1.4.58"/>
    </reaction>
</comment>
<evidence type="ECO:0000256" key="2">
    <source>
        <dbReference type="HAMAP-Rule" id="MF_01940"/>
    </source>
</evidence>
<dbReference type="Gene3D" id="3.90.1140.10">
    <property type="entry name" value="Cyclic phosphodiesterase"/>
    <property type="match status" value="1"/>
</dbReference>
<dbReference type="GO" id="GO:0004113">
    <property type="term" value="F:2',3'-cyclic-nucleotide 3'-phosphodiesterase activity"/>
    <property type="evidence" value="ECO:0007669"/>
    <property type="project" value="InterPro"/>
</dbReference>
<feature type="active site" description="Proton donor" evidence="2">
    <location>
        <position position="40"/>
    </location>
</feature>
<dbReference type="EC" id="3.1.4.58" evidence="2"/>
<dbReference type="InterPro" id="IPR004175">
    <property type="entry name" value="RNA_CPDase"/>
</dbReference>
<protein>
    <recommendedName>
        <fullName evidence="2">RNA 2',3'-cyclic phosphodiesterase</fullName>
        <shortName evidence="2">RNA 2',3'-CPDase</shortName>
        <ecNumber evidence="2">3.1.4.58</ecNumber>
    </recommendedName>
</protein>
<organism evidence="4 5">
    <name type="scientific">Candidatus Nealsonbacteria bacterium RBG_13_38_11</name>
    <dbReference type="NCBI Taxonomy" id="1801662"/>
    <lineage>
        <taxon>Bacteria</taxon>
        <taxon>Candidatus Nealsoniibacteriota</taxon>
    </lineage>
</organism>
<dbReference type="NCBIfam" id="TIGR02258">
    <property type="entry name" value="2_5_ligase"/>
    <property type="match status" value="1"/>
</dbReference>
<evidence type="ECO:0000256" key="1">
    <source>
        <dbReference type="ARBA" id="ARBA00022801"/>
    </source>
</evidence>
<dbReference type="HAMAP" id="MF_01940">
    <property type="entry name" value="RNA_CPDase"/>
    <property type="match status" value="1"/>
</dbReference>
<sequence length="186" mass="21634">MSHRIFIAVNLPENVKKKLAEYEENWLDLPIRWTKKENLHITLVFLGYLNDEELLETINIAKDIAPKIKPFSISLNKIIYGPPKKMPPRIVWVEGEKNRELADLQKDLENSLYGGSEKSEMKPYSPHITLGRIKTWEFRKLEPEERPEVNKDISLSFEVNSIEVMESQLKRGGPEYTILESCPLKS</sequence>
<dbReference type="Proteomes" id="UP000176662">
    <property type="component" value="Unassembled WGS sequence"/>
</dbReference>
<comment type="similarity">
    <text evidence="2">Belongs to the 2H phosphoesterase superfamily. ThpR family.</text>
</comment>
<feature type="short sequence motif" description="HXTX 2" evidence="2">
    <location>
        <begin position="127"/>
        <end position="130"/>
    </location>
</feature>
<dbReference type="InterPro" id="IPR009097">
    <property type="entry name" value="Cyclic_Pdiesterase"/>
</dbReference>